<accession>K4LR38</accession>
<dbReference type="EMBL" id="CP003732">
    <property type="protein sequence ID" value="AFV10564.1"/>
    <property type="molecule type" value="Genomic_DNA"/>
</dbReference>
<evidence type="ECO:0000313" key="1">
    <source>
        <dbReference type="EMBL" id="AFV10564.1"/>
    </source>
</evidence>
<organism evidence="1 2">
    <name type="scientific">Thermacetogenium phaeum (strain ATCC BAA-254 / DSM 26808 / PB)</name>
    <dbReference type="NCBI Taxonomy" id="1089553"/>
    <lineage>
        <taxon>Bacteria</taxon>
        <taxon>Bacillati</taxon>
        <taxon>Bacillota</taxon>
        <taxon>Clostridia</taxon>
        <taxon>Thermoanaerobacterales</taxon>
        <taxon>Thermoanaerobacteraceae</taxon>
        <taxon>Thermacetogenium</taxon>
    </lineage>
</organism>
<evidence type="ECO:0000313" key="2">
    <source>
        <dbReference type="Proteomes" id="UP000000467"/>
    </source>
</evidence>
<sequence length="542" mass="63630">MRHMALEKLFLKRKKTIDIYRGRTFRQMLAELEALLRDYTAWENYEQDYKNLVEEKAEMLSKVLMGEIVERDEFLSEEALWNERGWQLKLVVGGLLHFARKQTKEILLQFAALYNLLEMPVVILRVIIETCPDITKNIKDAISECLHTNYFFDCKLSLRESSRGTWEEHVLREYEEGIKDGNISKVTSFMQRWHAGHLDYLEGPYAVVLALVYYCDKDLFAKMVAATETPVFVCLVCEDPEYAYDLVTLWKIAENGGIWARMEVFYHLSKLLLGCRMCVDGREKIEERAFRRMITVYMGRTIVLLLDTKKAGVLRYLLDAMPGLDLRRSEIRYLLFFLGQYLGKGISQNLSGEFIEQEFNLWNPPHFDPGVMFLLYGIQRALEKDNSSLLEALNKAVLKKWLEILCKSYNCTDEVDSYNFLPFTSLDLSVFYALSKRWQTRRRSVQFLKGLCRRLQLTDGMWFKSPMAEEQRRKALYAGIRAHAKAWSMLPPDDSISEISYSLKFLQKYFMDQRNWERMPGDAGESNKMSDIFMEILKSYQN</sequence>
<dbReference type="KEGG" id="tpz:Tph_c03170"/>
<dbReference type="RefSeq" id="WP_015049483.1">
    <property type="nucleotide sequence ID" value="NC_018870.1"/>
</dbReference>
<protein>
    <submittedName>
        <fullName evidence="1">Uncharacterized protein</fullName>
    </submittedName>
</protein>
<gene>
    <name evidence="1" type="ordered locus">Tph_c03170</name>
</gene>
<proteinExistence type="predicted"/>
<name>K4LR38_THEPS</name>
<dbReference type="Proteomes" id="UP000000467">
    <property type="component" value="Chromosome"/>
</dbReference>
<keyword evidence="2" id="KW-1185">Reference proteome</keyword>
<dbReference type="AlphaFoldDB" id="K4LR38"/>
<dbReference type="OrthoDB" id="9992054at2"/>
<dbReference type="STRING" id="1089553.Tph_c03170"/>
<dbReference type="HOGENOM" id="CLU_502404_0_0_9"/>
<reference evidence="1 2" key="1">
    <citation type="journal article" date="2012" name="BMC Genomics">
        <title>Genome-guided analysis of physiological and morphological traits of the fermentative acetate oxidizer Thermacetogenium phaeum.</title>
        <authorList>
            <person name="Oehler D."/>
            <person name="Poehlein A."/>
            <person name="Leimbach A."/>
            <person name="Muller N."/>
            <person name="Daniel R."/>
            <person name="Gottschalk G."/>
            <person name="Schink B."/>
        </authorList>
    </citation>
    <scope>NUCLEOTIDE SEQUENCE [LARGE SCALE GENOMIC DNA]</scope>
    <source>
        <strain evidence="2">ATCC BAA-254 / DSM 26808 / PB</strain>
    </source>
</reference>